<dbReference type="OrthoDB" id="197400at2759"/>
<dbReference type="Pfam" id="PF20636">
    <property type="entry name" value="SMN_G2-BD"/>
    <property type="match status" value="1"/>
</dbReference>
<evidence type="ECO:0000259" key="2">
    <source>
        <dbReference type="Pfam" id="PF20636"/>
    </source>
</evidence>
<evidence type="ECO:0000313" key="3">
    <source>
        <dbReference type="EMBL" id="KAJ4952511.1"/>
    </source>
</evidence>
<comment type="caution">
    <text evidence="3">The sequence shown here is derived from an EMBL/GenBank/DDBJ whole genome shotgun (WGS) entry which is preliminary data.</text>
</comment>
<gene>
    <name evidence="3" type="ORF">NE237_029343</name>
</gene>
<name>A0A9Q0GSY9_9MAGN</name>
<dbReference type="PANTHER" id="PTHR39267">
    <property type="entry name" value="SURVIVAL MOTOR NEURON-LIKE PROTEIN 1"/>
    <property type="match status" value="1"/>
</dbReference>
<dbReference type="InterPro" id="IPR040424">
    <property type="entry name" value="Smn1"/>
</dbReference>
<dbReference type="InterPro" id="IPR049481">
    <property type="entry name" value="SMN_G2-BD"/>
</dbReference>
<accession>A0A9Q0GSY9</accession>
<protein>
    <recommendedName>
        <fullName evidence="2">Survival Motor Neuron Gemin2-binding domain-containing protein</fullName>
    </recommendedName>
</protein>
<proteinExistence type="predicted"/>
<feature type="region of interest" description="Disordered" evidence="1">
    <location>
        <begin position="273"/>
        <end position="294"/>
    </location>
</feature>
<dbReference type="AlphaFoldDB" id="A0A9Q0GSY9"/>
<dbReference type="Proteomes" id="UP001141806">
    <property type="component" value="Unassembled WGS sequence"/>
</dbReference>
<dbReference type="EMBL" id="JAMYWD010000012">
    <property type="protein sequence ID" value="KAJ4952511.1"/>
    <property type="molecule type" value="Genomic_DNA"/>
</dbReference>
<keyword evidence="4" id="KW-1185">Reference proteome</keyword>
<dbReference type="CDD" id="cd22851">
    <property type="entry name" value="SMN_N"/>
    <property type="match status" value="1"/>
</dbReference>
<evidence type="ECO:0000313" key="4">
    <source>
        <dbReference type="Proteomes" id="UP001141806"/>
    </source>
</evidence>
<evidence type="ECO:0000256" key="1">
    <source>
        <dbReference type="SAM" id="MobiDB-lite"/>
    </source>
</evidence>
<reference evidence="3" key="1">
    <citation type="journal article" date="2023" name="Plant J.">
        <title>The genome of the king protea, Protea cynaroides.</title>
        <authorList>
            <person name="Chang J."/>
            <person name="Duong T.A."/>
            <person name="Schoeman C."/>
            <person name="Ma X."/>
            <person name="Roodt D."/>
            <person name="Barker N."/>
            <person name="Li Z."/>
            <person name="Van de Peer Y."/>
            <person name="Mizrachi E."/>
        </authorList>
    </citation>
    <scope>NUCLEOTIDE SEQUENCE</scope>
    <source>
        <tissue evidence="3">Young leaves</tissue>
    </source>
</reference>
<feature type="domain" description="Survival Motor Neuron Gemin2-binding" evidence="2">
    <location>
        <begin position="1"/>
        <end position="29"/>
    </location>
</feature>
<dbReference type="PANTHER" id="PTHR39267:SF1">
    <property type="entry name" value="SURVIVAL MOTOR NEURON PROTEIN"/>
    <property type="match status" value="1"/>
</dbReference>
<organism evidence="3 4">
    <name type="scientific">Protea cynaroides</name>
    <dbReference type="NCBI Taxonomy" id="273540"/>
    <lineage>
        <taxon>Eukaryota</taxon>
        <taxon>Viridiplantae</taxon>
        <taxon>Streptophyta</taxon>
        <taxon>Embryophyta</taxon>
        <taxon>Tracheophyta</taxon>
        <taxon>Spermatophyta</taxon>
        <taxon>Magnoliopsida</taxon>
        <taxon>Proteales</taxon>
        <taxon>Proteaceae</taxon>
        <taxon>Protea</taxon>
    </lineage>
</organism>
<sequence length="329" mass="35648">MGKETDIWDDSALINAFNKAISKHKKMHGQGCQDNSTKGAKEISTAENISYRIDESHKATGQIELHDNDNAVLNTGTDVGKANDLPQSQECYHANSHAQEAFMQTPNVPYTQKALDGFSYSQDAGEYGQLLNQYYELEEQRQKVLQQLHQAGYWNYQGIGEGSGSSAQRGACSTSQEQHQVPTNQLFLPGVLSSCCPYVCPCFVAPCSSLPCCALGGSCVSNIDPDVRTASCTMSPQKSSSLEDDSVVKTGLGAADRAISSFKMTISSASNIREEREKDVKSGSSMSEDEIVQSGNSDTDLGVVLHAWYSAGFYTGKYLVEQSKKGQQG</sequence>